<evidence type="ECO:0000313" key="4">
    <source>
        <dbReference type="EMBL" id="ABX09463.1"/>
    </source>
</evidence>
<dbReference type="HOGENOM" id="CLU_1729757_0_0_3"/>
<evidence type="ECO:0000313" key="5">
    <source>
        <dbReference type="Proteomes" id="UP000000788"/>
    </source>
</evidence>
<dbReference type="InterPro" id="IPR050498">
    <property type="entry name" value="Ycf3"/>
</dbReference>
<dbReference type="STRING" id="93059.P9211_15321"/>
<dbReference type="Pfam" id="PF00515">
    <property type="entry name" value="TPR_1"/>
    <property type="match status" value="1"/>
</dbReference>
<dbReference type="PANTHER" id="PTHR44858:SF1">
    <property type="entry name" value="UDP-N-ACETYLGLUCOSAMINE--PEPTIDE N-ACETYLGLUCOSAMINYLTRANSFERASE SPINDLY-RELATED"/>
    <property type="match status" value="1"/>
</dbReference>
<dbReference type="EMBL" id="CP000878">
    <property type="protein sequence ID" value="ABX09463.1"/>
    <property type="molecule type" value="Genomic_DNA"/>
</dbReference>
<sequence>MNKKDFQHSKPIQLTIEDFSEAIELNPNDPLALSGRGRAKFKLGDRQGAIEDYSQAIELDPNNSLGIWSHNGYNYDKEENILFHNGYTYDEGSYCLLVLEHSTFDEQSGSYVLSDSNVIKLLNDHGAGVNEWREDCKRFNDPHEILLWLGY</sequence>
<dbReference type="KEGG" id="pmj:P9211_15321"/>
<name>A9BCA1_PROM4</name>
<dbReference type="RefSeq" id="WP_012196084.1">
    <property type="nucleotide sequence ID" value="NC_009976.1"/>
</dbReference>
<dbReference type="eggNOG" id="COG0457">
    <property type="taxonomic scope" value="Bacteria"/>
</dbReference>
<dbReference type="OrthoDB" id="537169at2"/>
<evidence type="ECO:0000256" key="3">
    <source>
        <dbReference type="PROSITE-ProRule" id="PRU00339"/>
    </source>
</evidence>
<organism evidence="4 5">
    <name type="scientific">Prochlorococcus marinus (strain MIT 9211)</name>
    <dbReference type="NCBI Taxonomy" id="93059"/>
    <lineage>
        <taxon>Bacteria</taxon>
        <taxon>Bacillati</taxon>
        <taxon>Cyanobacteriota</taxon>
        <taxon>Cyanophyceae</taxon>
        <taxon>Synechococcales</taxon>
        <taxon>Prochlorococcaceae</taxon>
        <taxon>Prochlorococcus</taxon>
    </lineage>
</organism>
<dbReference type="SMART" id="SM00028">
    <property type="entry name" value="TPR"/>
    <property type="match status" value="1"/>
</dbReference>
<feature type="repeat" description="TPR" evidence="3">
    <location>
        <begin position="30"/>
        <end position="63"/>
    </location>
</feature>
<dbReference type="InterPro" id="IPR019734">
    <property type="entry name" value="TPR_rpt"/>
</dbReference>
<keyword evidence="1" id="KW-0677">Repeat</keyword>
<dbReference type="Proteomes" id="UP000000788">
    <property type="component" value="Chromosome"/>
</dbReference>
<protein>
    <submittedName>
        <fullName evidence="4">Uncharacterized protein</fullName>
    </submittedName>
</protein>
<evidence type="ECO:0000256" key="1">
    <source>
        <dbReference type="ARBA" id="ARBA00022737"/>
    </source>
</evidence>
<dbReference type="GO" id="GO:0009279">
    <property type="term" value="C:cell outer membrane"/>
    <property type="evidence" value="ECO:0007669"/>
    <property type="project" value="TreeGrafter"/>
</dbReference>
<keyword evidence="2 3" id="KW-0802">TPR repeat</keyword>
<dbReference type="InterPro" id="IPR011990">
    <property type="entry name" value="TPR-like_helical_dom_sf"/>
</dbReference>
<dbReference type="GO" id="GO:0046813">
    <property type="term" value="P:receptor-mediated virion attachment to host cell"/>
    <property type="evidence" value="ECO:0007669"/>
    <property type="project" value="TreeGrafter"/>
</dbReference>
<dbReference type="PANTHER" id="PTHR44858">
    <property type="entry name" value="TETRATRICOPEPTIDE REPEAT PROTEIN 6"/>
    <property type="match status" value="1"/>
</dbReference>
<reference evidence="4 5" key="1">
    <citation type="journal article" date="2007" name="PLoS Genet.">
        <title>Patterns and implications of gene gain and loss in the evolution of Prochlorococcus.</title>
        <authorList>
            <person name="Kettler G.C."/>
            <person name="Martiny A.C."/>
            <person name="Huang K."/>
            <person name="Zucker J."/>
            <person name="Coleman M.L."/>
            <person name="Rodrigue S."/>
            <person name="Chen F."/>
            <person name="Lapidus A."/>
            <person name="Ferriera S."/>
            <person name="Johnson J."/>
            <person name="Steglich C."/>
            <person name="Church G.M."/>
            <person name="Richardson P."/>
            <person name="Chisholm S.W."/>
        </authorList>
    </citation>
    <scope>NUCLEOTIDE SEQUENCE [LARGE SCALE GENOMIC DNA]</scope>
    <source>
        <strain evidence="5">MIT 9211</strain>
    </source>
</reference>
<keyword evidence="5" id="KW-1185">Reference proteome</keyword>
<dbReference type="SUPFAM" id="SSF48452">
    <property type="entry name" value="TPR-like"/>
    <property type="match status" value="1"/>
</dbReference>
<accession>A9BCA1</accession>
<dbReference type="AlphaFoldDB" id="A9BCA1"/>
<evidence type="ECO:0000256" key="2">
    <source>
        <dbReference type="ARBA" id="ARBA00022803"/>
    </source>
</evidence>
<dbReference type="Gene3D" id="1.25.40.10">
    <property type="entry name" value="Tetratricopeptide repeat domain"/>
    <property type="match status" value="1"/>
</dbReference>
<gene>
    <name evidence="4" type="ordered locus">P9211_15321</name>
</gene>
<dbReference type="PROSITE" id="PS50005">
    <property type="entry name" value="TPR"/>
    <property type="match status" value="1"/>
</dbReference>
<proteinExistence type="predicted"/>